<dbReference type="VEuPathDB" id="MicrosporidiaDB:G9O61_00g006480"/>
<keyword evidence="1" id="KW-0863">Zinc-finger</keyword>
<dbReference type="VEuPathDB" id="MicrosporidiaDB:AAJ76_2000123257"/>
<evidence type="ECO:0000259" key="2">
    <source>
        <dbReference type="PROSITE" id="PS50966"/>
    </source>
</evidence>
<gene>
    <name evidence="3" type="ORF">AAJ76_2000123257</name>
</gene>
<comment type="caution">
    <text evidence="3">The sequence shown here is derived from an EMBL/GenBank/DDBJ whole genome shotgun (WGS) entry which is preliminary data.</text>
</comment>
<evidence type="ECO:0000256" key="1">
    <source>
        <dbReference type="PROSITE-ProRule" id="PRU00325"/>
    </source>
</evidence>
<keyword evidence="1" id="KW-0479">Metal-binding</keyword>
<dbReference type="InterPro" id="IPR007527">
    <property type="entry name" value="Znf_SWIM"/>
</dbReference>
<dbReference type="RefSeq" id="XP_024332316.1">
    <property type="nucleotide sequence ID" value="XM_024474435.1"/>
</dbReference>
<name>A0A0F9ZH26_9MICR</name>
<keyword evidence="4" id="KW-1185">Reference proteome</keyword>
<dbReference type="GeneID" id="36319356"/>
<protein>
    <recommendedName>
        <fullName evidence="2">SWIM-type domain-containing protein</fullName>
    </recommendedName>
</protein>
<reference evidence="3 4" key="1">
    <citation type="journal article" date="2015" name="Environ. Microbiol.">
        <title>Genome analyses suggest the presence of polyploidy and recent human-driven expansions in eight global populations of the honeybee pathogen Nosema ceranae.</title>
        <authorList>
            <person name="Pelin A."/>
            <person name="Selman M."/>
            <person name="Aris-Brosou S."/>
            <person name="Farinelli L."/>
            <person name="Corradi N."/>
        </authorList>
    </citation>
    <scope>NUCLEOTIDE SEQUENCE [LARGE SCALE GENOMIC DNA]</scope>
    <source>
        <strain evidence="3 4">PA08 1199</strain>
    </source>
</reference>
<proteinExistence type="predicted"/>
<dbReference type="PROSITE" id="PS50966">
    <property type="entry name" value="ZF_SWIM"/>
    <property type="match status" value="1"/>
</dbReference>
<keyword evidence="1" id="KW-0862">Zinc</keyword>
<accession>A0A0F9ZH26</accession>
<dbReference type="GO" id="GO:0008270">
    <property type="term" value="F:zinc ion binding"/>
    <property type="evidence" value="ECO:0007669"/>
    <property type="project" value="UniProtKB-KW"/>
</dbReference>
<feature type="domain" description="SWIM-type" evidence="2">
    <location>
        <begin position="33"/>
        <end position="72"/>
    </location>
</feature>
<evidence type="ECO:0000313" key="4">
    <source>
        <dbReference type="Proteomes" id="UP000034350"/>
    </source>
</evidence>
<organism evidence="3 4">
    <name type="scientific">Vairimorpha ceranae</name>
    <dbReference type="NCBI Taxonomy" id="40302"/>
    <lineage>
        <taxon>Eukaryota</taxon>
        <taxon>Fungi</taxon>
        <taxon>Fungi incertae sedis</taxon>
        <taxon>Microsporidia</taxon>
        <taxon>Nosematidae</taxon>
        <taxon>Vairimorpha</taxon>
    </lineage>
</organism>
<dbReference type="Proteomes" id="UP000034350">
    <property type="component" value="Unassembled WGS sequence"/>
</dbReference>
<dbReference type="AlphaFoldDB" id="A0A0F9ZH26"/>
<dbReference type="OrthoDB" id="2194360at2759"/>
<evidence type="ECO:0000313" key="3">
    <source>
        <dbReference type="EMBL" id="KKO76574.1"/>
    </source>
</evidence>
<dbReference type="EMBL" id="JPQZ01000002">
    <property type="protein sequence ID" value="KKO76574.1"/>
    <property type="molecule type" value="Genomic_DNA"/>
</dbReference>
<sequence>MDFDKIDKNEIFLLVGEDLDKINSTTLKTKIFYQIQYFSVEDYKIINSPVGYKCSCDCLICWHILKVIYHKDKALTEPVNIDDF</sequence>